<gene>
    <name evidence="11" type="ORF">RJT34_25376</name>
</gene>
<dbReference type="EMBL" id="JAYKXN010000006">
    <property type="protein sequence ID" value="KAK7280313.1"/>
    <property type="molecule type" value="Genomic_DNA"/>
</dbReference>
<feature type="domain" description="Partial AB-hydrolase lipase" evidence="10">
    <location>
        <begin position="64"/>
        <end position="127"/>
    </location>
</feature>
<comment type="caution">
    <text evidence="11">The sequence shown here is derived from an EMBL/GenBank/DDBJ whole genome shotgun (WGS) entry which is preliminary data.</text>
</comment>
<evidence type="ECO:0000256" key="3">
    <source>
        <dbReference type="ARBA" id="ARBA00022801"/>
    </source>
</evidence>
<comment type="similarity">
    <text evidence="1 7">Belongs to the AB hydrolase superfamily. Lipase family.</text>
</comment>
<name>A0AAN9IGT2_CLITE</name>
<sequence length="429" mass="48310">MDPIQPASNIYQWQQRITGGCKGARMRRRRLLATVAITVSILLGITVHGFDGDSHPKQQPSLCQELILPAGYPCSEYTVQTKDGFLLGLQRVSSSSSLRLGDDDGERGPPVLLMHGLFMGGDAWFLNSPEQSLGFILADRGFDVWVGNVRGTRWSHGHVSLLEKHKKFWDWSWQELALYDLAEMINYINSLTNSKLYVVGHSQGTIISFAAFTQPEVVEKVEAAALLSPISYLDHVSAPLVVRMVKMHIDQMILAMGVHQLDFKSEWAASLLVSLCDNRLSCDDMVASITGKNCCFNESRVAFYLDQEPHASSSKNLHHLFQMIRQGTFSKYDYGMLKNLIQYGNFKPPKFDLGRIPKSLPLWMAYGRNDALADITDFQHTLKDLPSTPELVYLENYGHMDFILSIQGKQDLYDPIISFFKSLGKFSSM</sequence>
<feature type="active site" description="Charge relay system" evidence="8">
    <location>
        <position position="370"/>
    </location>
</feature>
<evidence type="ECO:0000313" key="12">
    <source>
        <dbReference type="Proteomes" id="UP001359559"/>
    </source>
</evidence>
<dbReference type="AlphaFoldDB" id="A0AAN9IGT2"/>
<dbReference type="PANTHER" id="PTHR11005">
    <property type="entry name" value="LYSOSOMAL ACID LIPASE-RELATED"/>
    <property type="match status" value="1"/>
</dbReference>
<dbReference type="PIRSF" id="PIRSF000862">
    <property type="entry name" value="Steryl_ester_lip"/>
    <property type="match status" value="1"/>
</dbReference>
<feature type="transmembrane region" description="Helical" evidence="9">
    <location>
        <begin position="31"/>
        <end position="50"/>
    </location>
</feature>
<keyword evidence="9" id="KW-0472">Membrane</keyword>
<proteinExistence type="inferred from homology"/>
<accession>A0AAN9IGT2</accession>
<keyword evidence="4 7" id="KW-0442">Lipid degradation</keyword>
<dbReference type="FunFam" id="3.40.50.1820:FF:000057">
    <property type="entry name" value="Lipase"/>
    <property type="match status" value="1"/>
</dbReference>
<evidence type="ECO:0000256" key="5">
    <source>
        <dbReference type="ARBA" id="ARBA00023098"/>
    </source>
</evidence>
<keyword evidence="9" id="KW-1133">Transmembrane helix</keyword>
<evidence type="ECO:0000259" key="10">
    <source>
        <dbReference type="Pfam" id="PF04083"/>
    </source>
</evidence>
<keyword evidence="3 7" id="KW-0378">Hydrolase</keyword>
<dbReference type="GO" id="GO:0016042">
    <property type="term" value="P:lipid catabolic process"/>
    <property type="evidence" value="ECO:0007669"/>
    <property type="project" value="UniProtKB-KW"/>
</dbReference>
<dbReference type="Pfam" id="PF04083">
    <property type="entry name" value="Abhydro_lipase"/>
    <property type="match status" value="1"/>
</dbReference>
<dbReference type="InterPro" id="IPR029058">
    <property type="entry name" value="AB_hydrolase_fold"/>
</dbReference>
<evidence type="ECO:0000256" key="1">
    <source>
        <dbReference type="ARBA" id="ARBA00010701"/>
    </source>
</evidence>
<feature type="active site" description="Charge relay system" evidence="8">
    <location>
        <position position="399"/>
    </location>
</feature>
<keyword evidence="12" id="KW-1185">Reference proteome</keyword>
<dbReference type="InterPro" id="IPR025483">
    <property type="entry name" value="Lipase_euk"/>
</dbReference>
<dbReference type="GO" id="GO:0016788">
    <property type="term" value="F:hydrolase activity, acting on ester bonds"/>
    <property type="evidence" value="ECO:0007669"/>
    <property type="project" value="InterPro"/>
</dbReference>
<keyword evidence="2" id="KW-0732">Signal</keyword>
<dbReference type="Gene3D" id="3.40.50.1820">
    <property type="entry name" value="alpha/beta hydrolase"/>
    <property type="match status" value="1"/>
</dbReference>
<evidence type="ECO:0000256" key="8">
    <source>
        <dbReference type="PIRSR" id="PIRSR000862-1"/>
    </source>
</evidence>
<evidence type="ECO:0000313" key="11">
    <source>
        <dbReference type="EMBL" id="KAK7280313.1"/>
    </source>
</evidence>
<organism evidence="11 12">
    <name type="scientific">Clitoria ternatea</name>
    <name type="common">Butterfly pea</name>
    <dbReference type="NCBI Taxonomy" id="43366"/>
    <lineage>
        <taxon>Eukaryota</taxon>
        <taxon>Viridiplantae</taxon>
        <taxon>Streptophyta</taxon>
        <taxon>Embryophyta</taxon>
        <taxon>Tracheophyta</taxon>
        <taxon>Spermatophyta</taxon>
        <taxon>Magnoliopsida</taxon>
        <taxon>eudicotyledons</taxon>
        <taxon>Gunneridae</taxon>
        <taxon>Pentapetalae</taxon>
        <taxon>rosids</taxon>
        <taxon>fabids</taxon>
        <taxon>Fabales</taxon>
        <taxon>Fabaceae</taxon>
        <taxon>Papilionoideae</taxon>
        <taxon>50 kb inversion clade</taxon>
        <taxon>NPAAA clade</taxon>
        <taxon>indigoferoid/millettioid clade</taxon>
        <taxon>Phaseoleae</taxon>
        <taxon>Clitoria</taxon>
    </lineage>
</organism>
<reference evidence="11 12" key="1">
    <citation type="submission" date="2024-01" db="EMBL/GenBank/DDBJ databases">
        <title>The genomes of 5 underutilized Papilionoideae crops provide insights into root nodulation and disease resistance.</title>
        <authorList>
            <person name="Yuan L."/>
        </authorList>
    </citation>
    <scope>NUCLEOTIDE SEQUENCE [LARGE SCALE GENOMIC DNA]</scope>
    <source>
        <strain evidence="11">LY-2023</strain>
        <tissue evidence="11">Leaf</tissue>
    </source>
</reference>
<evidence type="ECO:0000256" key="2">
    <source>
        <dbReference type="ARBA" id="ARBA00022729"/>
    </source>
</evidence>
<dbReference type="SUPFAM" id="SSF53474">
    <property type="entry name" value="alpha/beta-Hydrolases"/>
    <property type="match status" value="1"/>
</dbReference>
<evidence type="ECO:0000256" key="9">
    <source>
        <dbReference type="SAM" id="Phobius"/>
    </source>
</evidence>
<keyword evidence="6" id="KW-0325">Glycoprotein</keyword>
<evidence type="ECO:0000256" key="6">
    <source>
        <dbReference type="ARBA" id="ARBA00023180"/>
    </source>
</evidence>
<dbReference type="Proteomes" id="UP001359559">
    <property type="component" value="Unassembled WGS sequence"/>
</dbReference>
<dbReference type="InterPro" id="IPR006693">
    <property type="entry name" value="AB_hydrolase_lipase"/>
</dbReference>
<feature type="active site" description="Nucleophile" evidence="8">
    <location>
        <position position="202"/>
    </location>
</feature>
<keyword evidence="5" id="KW-0443">Lipid metabolism</keyword>
<evidence type="ECO:0000256" key="7">
    <source>
        <dbReference type="PIRNR" id="PIRNR000862"/>
    </source>
</evidence>
<keyword evidence="9" id="KW-0812">Transmembrane</keyword>
<evidence type="ECO:0000256" key="4">
    <source>
        <dbReference type="ARBA" id="ARBA00022963"/>
    </source>
</evidence>
<protein>
    <recommendedName>
        <fullName evidence="7">Lipase</fullName>
    </recommendedName>
</protein>